<keyword evidence="6" id="KW-0261">Viral envelope protein</keyword>
<dbReference type="GO" id="GO:0019031">
    <property type="term" value="C:viral envelope"/>
    <property type="evidence" value="ECO:0007669"/>
    <property type="project" value="UniProtKB-KW"/>
</dbReference>
<dbReference type="EMBL" id="OR540300">
    <property type="protein sequence ID" value="WOL23331.1"/>
    <property type="molecule type" value="Genomic_DNA"/>
</dbReference>
<keyword evidence="2" id="KW-0732">Signal</keyword>
<evidence type="ECO:0000256" key="10">
    <source>
        <dbReference type="ARBA" id="ARBA00034089"/>
    </source>
</evidence>
<evidence type="ECO:0000313" key="13">
    <source>
        <dbReference type="EMBL" id="WOL23331.1"/>
    </source>
</evidence>
<reference evidence="13" key="1">
    <citation type="submission" date="2024-06" db="EMBL/GenBank/DDBJ databases">
        <title>Multidecadal high mortality disease events in Australian domestic geese associated with an alphaherpesvirus, designated Anatid alphaherpesvirus 2.</title>
        <authorList>
            <person name="Kelly-Bosma M."/>
            <person name="Neave M.J."/>
        </authorList>
    </citation>
    <scope>NUCLEOTIDE SEQUENCE</scope>
    <source>
        <strain evidence="13">ACDP 22-00165</strain>
    </source>
</reference>
<evidence type="ECO:0000256" key="8">
    <source>
        <dbReference type="ARBA" id="ARBA00023136"/>
    </source>
</evidence>
<sequence length="90" mass="9975">MRRLIAIVCLMLLLGLHGAYTESVDGRGRQEPNSDFWAPGCSAMGVSLAFSSVFSVLFYLGLTVAVTALLAGSYHACFRLFAKEMFRYDW</sequence>
<evidence type="ECO:0000256" key="11">
    <source>
        <dbReference type="SAM" id="Phobius"/>
    </source>
</evidence>
<dbReference type="InterPro" id="IPR034707">
    <property type="entry name" value="HSV_GN"/>
</dbReference>
<keyword evidence="3" id="KW-1040">Host Golgi apparatus</keyword>
<comment type="function">
    <text evidence="10">Envelope glycoprotein necessary for proper maturation of gM and modulation of its membrane fusion activity. Also plays a critical role in virion morphogenesis.</text>
</comment>
<evidence type="ECO:0000256" key="2">
    <source>
        <dbReference type="ARBA" id="ARBA00022729"/>
    </source>
</evidence>
<evidence type="ECO:0000256" key="7">
    <source>
        <dbReference type="ARBA" id="ARBA00022989"/>
    </source>
</evidence>
<evidence type="ECO:0000256" key="9">
    <source>
        <dbReference type="ARBA" id="ARBA00023157"/>
    </source>
</evidence>
<keyword evidence="8 11" id="KW-0472">Membrane</keyword>
<dbReference type="Pfam" id="PF05702">
    <property type="entry name" value="Herpes_UL49_5"/>
    <property type="match status" value="1"/>
</dbReference>
<evidence type="ECO:0000256" key="1">
    <source>
        <dbReference type="ARBA" id="ARBA00022692"/>
    </source>
</evidence>
<proteinExistence type="inferred from homology"/>
<evidence type="ECO:0000256" key="3">
    <source>
        <dbReference type="ARBA" id="ARBA00022812"/>
    </source>
</evidence>
<evidence type="ECO:0000256" key="4">
    <source>
        <dbReference type="ARBA" id="ARBA00022844"/>
    </source>
</evidence>
<dbReference type="HAMAP" id="MF_04037">
    <property type="entry name" value="HSV_GN"/>
    <property type="match status" value="1"/>
</dbReference>
<keyword evidence="9" id="KW-1015">Disulfide bond</keyword>
<keyword evidence="1 11" id="KW-0812">Transmembrane</keyword>
<feature type="domain" description="Envelope glycoprotein N" evidence="12">
    <location>
        <begin position="4"/>
        <end position="90"/>
    </location>
</feature>
<accession>A0AAU0K6M6</accession>
<dbReference type="InterPro" id="IPR008647">
    <property type="entry name" value="GN_domain"/>
</dbReference>
<evidence type="ECO:0000259" key="12">
    <source>
        <dbReference type="Pfam" id="PF05702"/>
    </source>
</evidence>
<keyword evidence="4" id="KW-0946">Virion</keyword>
<protein>
    <submittedName>
        <fullName evidence="13">UL49.5 envelope/tegument protein</fullName>
    </submittedName>
</protein>
<organism evidence="13">
    <name type="scientific">Anatid alphaherpesvirus 2</name>
    <dbReference type="NCBI Taxonomy" id="3080522"/>
    <lineage>
        <taxon>Viruses</taxon>
        <taxon>Duplodnaviria</taxon>
        <taxon>Heunggongvirae</taxon>
        <taxon>Peploviricota</taxon>
        <taxon>Herviviricetes</taxon>
        <taxon>Herpesvirales</taxon>
        <taxon>Orthoherpesviridae</taxon>
        <taxon>Alphaherpesvirinae</taxon>
    </lineage>
</organism>
<name>A0AAU0K6M6_9ALPH</name>
<keyword evidence="5" id="KW-1043">Host membrane</keyword>
<evidence type="ECO:0000256" key="5">
    <source>
        <dbReference type="ARBA" id="ARBA00022870"/>
    </source>
</evidence>
<feature type="transmembrane region" description="Helical" evidence="11">
    <location>
        <begin position="45"/>
        <end position="71"/>
    </location>
</feature>
<keyword evidence="7 11" id="KW-1133">Transmembrane helix</keyword>
<evidence type="ECO:0000256" key="6">
    <source>
        <dbReference type="ARBA" id="ARBA00022879"/>
    </source>
</evidence>